<dbReference type="EC" id="6.1.1.21" evidence="9"/>
<keyword evidence="7 9" id="KW-0030">Aminoacyl-tRNA synthetase</keyword>
<comment type="catalytic activity">
    <reaction evidence="8 9">
        <text>tRNA(His) + L-histidine + ATP = L-histidyl-tRNA(His) + AMP + diphosphate + H(+)</text>
        <dbReference type="Rhea" id="RHEA:17313"/>
        <dbReference type="Rhea" id="RHEA-COMP:9665"/>
        <dbReference type="Rhea" id="RHEA-COMP:9689"/>
        <dbReference type="ChEBI" id="CHEBI:15378"/>
        <dbReference type="ChEBI" id="CHEBI:30616"/>
        <dbReference type="ChEBI" id="CHEBI:33019"/>
        <dbReference type="ChEBI" id="CHEBI:57595"/>
        <dbReference type="ChEBI" id="CHEBI:78442"/>
        <dbReference type="ChEBI" id="CHEBI:78527"/>
        <dbReference type="ChEBI" id="CHEBI:456215"/>
        <dbReference type="EC" id="6.1.1.21"/>
    </reaction>
</comment>
<accession>A0ABW5R611</accession>
<keyword evidence="3 9" id="KW-0436">Ligase</keyword>
<comment type="subcellular location">
    <subcellularLocation>
        <location evidence="9">Cytoplasm</location>
    </subcellularLocation>
</comment>
<evidence type="ECO:0000256" key="2">
    <source>
        <dbReference type="ARBA" id="ARBA00022490"/>
    </source>
</evidence>
<dbReference type="SUPFAM" id="SSF55681">
    <property type="entry name" value="Class II aaRS and biotin synthetases"/>
    <property type="match status" value="1"/>
</dbReference>
<dbReference type="Pfam" id="PF03129">
    <property type="entry name" value="HGTP_anticodon"/>
    <property type="match status" value="1"/>
</dbReference>
<protein>
    <recommendedName>
        <fullName evidence="9">Histidine--tRNA ligase</fullName>
        <ecNumber evidence="9">6.1.1.21</ecNumber>
    </recommendedName>
    <alternativeName>
        <fullName evidence="9">Histidyl-tRNA synthetase</fullName>
        <shortName evidence="9">HisRS</shortName>
    </alternativeName>
</protein>
<dbReference type="SUPFAM" id="SSF52954">
    <property type="entry name" value="Class II aaRS ABD-related"/>
    <property type="match status" value="1"/>
</dbReference>
<dbReference type="NCBIfam" id="TIGR00442">
    <property type="entry name" value="hisS"/>
    <property type="match status" value="1"/>
</dbReference>
<evidence type="ECO:0000256" key="8">
    <source>
        <dbReference type="ARBA" id="ARBA00047639"/>
    </source>
</evidence>
<dbReference type="InterPro" id="IPR036621">
    <property type="entry name" value="Anticodon-bd_dom_sf"/>
</dbReference>
<comment type="similarity">
    <text evidence="1 9">Belongs to the class-II aminoacyl-tRNA synthetase family.</text>
</comment>
<dbReference type="PIRSF" id="PIRSF001549">
    <property type="entry name" value="His-tRNA_synth"/>
    <property type="match status" value="1"/>
</dbReference>
<evidence type="ECO:0000259" key="10">
    <source>
        <dbReference type="PROSITE" id="PS50862"/>
    </source>
</evidence>
<feature type="domain" description="Aminoacyl-transfer RNA synthetases class-II family profile" evidence="10">
    <location>
        <begin position="8"/>
        <end position="320"/>
    </location>
</feature>
<evidence type="ECO:0000313" key="11">
    <source>
        <dbReference type="EMBL" id="MFD2670428.1"/>
    </source>
</evidence>
<dbReference type="Proteomes" id="UP001597497">
    <property type="component" value="Unassembled WGS sequence"/>
</dbReference>
<dbReference type="InterPro" id="IPR004516">
    <property type="entry name" value="HisRS/HisZ"/>
</dbReference>
<dbReference type="RefSeq" id="WP_379927810.1">
    <property type="nucleotide sequence ID" value="NZ_JBHUMM010000002.1"/>
</dbReference>
<evidence type="ECO:0000256" key="3">
    <source>
        <dbReference type="ARBA" id="ARBA00022598"/>
    </source>
</evidence>
<gene>
    <name evidence="9 11" type="primary">hisS</name>
    <name evidence="11" type="ORF">ACFSUC_02255</name>
</gene>
<dbReference type="InterPro" id="IPR015807">
    <property type="entry name" value="His-tRNA-ligase"/>
</dbReference>
<dbReference type="PANTHER" id="PTHR43707">
    <property type="entry name" value="HISTIDYL-TRNA SYNTHETASE"/>
    <property type="match status" value="1"/>
</dbReference>
<evidence type="ECO:0000256" key="5">
    <source>
        <dbReference type="ARBA" id="ARBA00022840"/>
    </source>
</evidence>
<keyword evidence="4 9" id="KW-0547">Nucleotide-binding</keyword>
<dbReference type="PROSITE" id="PS50862">
    <property type="entry name" value="AA_TRNA_LIGASE_II"/>
    <property type="match status" value="1"/>
</dbReference>
<name>A0ABW5R611_9BACL</name>
<dbReference type="InterPro" id="IPR004154">
    <property type="entry name" value="Anticodon-bd"/>
</dbReference>
<evidence type="ECO:0000313" key="12">
    <source>
        <dbReference type="Proteomes" id="UP001597497"/>
    </source>
</evidence>
<dbReference type="InterPro" id="IPR041715">
    <property type="entry name" value="HisRS-like_core"/>
</dbReference>
<keyword evidence="2 9" id="KW-0963">Cytoplasm</keyword>
<proteinExistence type="inferred from homology"/>
<keyword evidence="5 9" id="KW-0067">ATP-binding</keyword>
<evidence type="ECO:0000256" key="9">
    <source>
        <dbReference type="HAMAP-Rule" id="MF_00127"/>
    </source>
</evidence>
<sequence>MSMQKPNGTQDLLPGTVEQWQWFEQQARDLCARYHYKEIRTPIFESTELFQRGVGETTDVVSKEMYTFQDKGNRSMTLRPEGTAGVVRSYVENKLYGEPDVSKLYYIGPMFRYERPQAGRYRQFHQFGVEVFGSEAPAIDAEVIALGYSFYQSLGIQGVQVEINSVGNPASREAYRSTLLAYLEPMKEELCSDCQTRMDKNPMRVLDCKKDQHRFADAPSILDSLDEACTTHFEQVKHALTTMDIPFTVNPKLVRGLDYYTHTAFEYKCAGIGSIDTIGGGGRYNGLVSQLGGPEQPGIGFGIGIERVLLVMKDQGIEIPNPNPLEVYLIALGEKAEQETPRLLYQLRSAGIRADKDYQGRKMKAQMKSADRTKARFAAILGEDELNRGEIVLKDLAQGEQQAVLLTEWIEHLKYKLEGSL</sequence>
<evidence type="ECO:0000256" key="1">
    <source>
        <dbReference type="ARBA" id="ARBA00008226"/>
    </source>
</evidence>
<dbReference type="Gene3D" id="3.40.50.800">
    <property type="entry name" value="Anticodon-binding domain"/>
    <property type="match status" value="1"/>
</dbReference>
<dbReference type="InterPro" id="IPR033656">
    <property type="entry name" value="HisRS_anticodon"/>
</dbReference>
<dbReference type="HAMAP" id="MF_00127">
    <property type="entry name" value="His_tRNA_synth"/>
    <property type="match status" value="1"/>
</dbReference>
<evidence type="ECO:0000256" key="7">
    <source>
        <dbReference type="ARBA" id="ARBA00023146"/>
    </source>
</evidence>
<comment type="subunit">
    <text evidence="9">Homodimer.</text>
</comment>
<keyword evidence="12" id="KW-1185">Reference proteome</keyword>
<reference evidence="12" key="1">
    <citation type="journal article" date="2019" name="Int. J. Syst. Evol. Microbiol.">
        <title>The Global Catalogue of Microorganisms (GCM) 10K type strain sequencing project: providing services to taxonomists for standard genome sequencing and annotation.</title>
        <authorList>
            <consortium name="The Broad Institute Genomics Platform"/>
            <consortium name="The Broad Institute Genome Sequencing Center for Infectious Disease"/>
            <person name="Wu L."/>
            <person name="Ma J."/>
        </authorList>
    </citation>
    <scope>NUCLEOTIDE SEQUENCE [LARGE SCALE GENOMIC DNA]</scope>
    <source>
        <strain evidence="12">KCTC 33676</strain>
    </source>
</reference>
<evidence type="ECO:0000256" key="6">
    <source>
        <dbReference type="ARBA" id="ARBA00022917"/>
    </source>
</evidence>
<dbReference type="CDD" id="cd00859">
    <property type="entry name" value="HisRS_anticodon"/>
    <property type="match status" value="1"/>
</dbReference>
<dbReference type="CDD" id="cd00773">
    <property type="entry name" value="HisRS-like_core"/>
    <property type="match status" value="1"/>
</dbReference>
<dbReference type="EMBL" id="JBHUMM010000002">
    <property type="protein sequence ID" value="MFD2670428.1"/>
    <property type="molecule type" value="Genomic_DNA"/>
</dbReference>
<organism evidence="11 12">
    <name type="scientific">Marinicrinis sediminis</name>
    <dbReference type="NCBI Taxonomy" id="1652465"/>
    <lineage>
        <taxon>Bacteria</taxon>
        <taxon>Bacillati</taxon>
        <taxon>Bacillota</taxon>
        <taxon>Bacilli</taxon>
        <taxon>Bacillales</taxon>
        <taxon>Paenibacillaceae</taxon>
    </lineage>
</organism>
<comment type="caution">
    <text evidence="11">The sequence shown here is derived from an EMBL/GenBank/DDBJ whole genome shotgun (WGS) entry which is preliminary data.</text>
</comment>
<keyword evidence="6 9" id="KW-0648">Protein biosynthesis</keyword>
<dbReference type="InterPro" id="IPR045864">
    <property type="entry name" value="aa-tRNA-synth_II/BPL/LPL"/>
</dbReference>
<evidence type="ECO:0000256" key="4">
    <source>
        <dbReference type="ARBA" id="ARBA00022741"/>
    </source>
</evidence>
<dbReference type="Gene3D" id="3.30.930.10">
    <property type="entry name" value="Bira Bifunctional Protein, Domain 2"/>
    <property type="match status" value="1"/>
</dbReference>
<dbReference type="Pfam" id="PF13393">
    <property type="entry name" value="tRNA-synt_His"/>
    <property type="match status" value="1"/>
</dbReference>
<dbReference type="PANTHER" id="PTHR43707:SF1">
    <property type="entry name" value="HISTIDINE--TRNA LIGASE, MITOCHONDRIAL-RELATED"/>
    <property type="match status" value="1"/>
</dbReference>
<dbReference type="GO" id="GO:0004821">
    <property type="term" value="F:histidine-tRNA ligase activity"/>
    <property type="evidence" value="ECO:0007669"/>
    <property type="project" value="UniProtKB-EC"/>
</dbReference>
<dbReference type="InterPro" id="IPR006195">
    <property type="entry name" value="aa-tRNA-synth_II"/>
</dbReference>